<evidence type="ECO:0000256" key="1">
    <source>
        <dbReference type="SAM" id="MobiDB-lite"/>
    </source>
</evidence>
<dbReference type="RefSeq" id="WP_307688053.1">
    <property type="nucleotide sequence ID" value="NZ_JAUSRO010000002.1"/>
</dbReference>
<keyword evidence="3" id="KW-0378">Hydrolase</keyword>
<dbReference type="InterPro" id="IPR002725">
    <property type="entry name" value="YgjP-like_metallopeptidase"/>
</dbReference>
<evidence type="ECO:0000313" key="4">
    <source>
        <dbReference type="Proteomes" id="UP001226867"/>
    </source>
</evidence>
<dbReference type="CDD" id="cd07344">
    <property type="entry name" value="M48_yhfN_like"/>
    <property type="match status" value="1"/>
</dbReference>
<dbReference type="GO" id="GO:0016787">
    <property type="term" value="F:hydrolase activity"/>
    <property type="evidence" value="ECO:0007669"/>
    <property type="project" value="UniProtKB-KW"/>
</dbReference>
<evidence type="ECO:0000313" key="3">
    <source>
        <dbReference type="EMBL" id="MDP9898222.1"/>
    </source>
</evidence>
<gene>
    <name evidence="3" type="ORF">J2W36_000457</name>
</gene>
<dbReference type="EMBL" id="JAUSRO010000002">
    <property type="protein sequence ID" value="MDP9898222.1"/>
    <property type="molecule type" value="Genomic_DNA"/>
</dbReference>
<feature type="region of interest" description="Disordered" evidence="1">
    <location>
        <begin position="20"/>
        <end position="42"/>
    </location>
</feature>
<dbReference type="Pfam" id="PF01863">
    <property type="entry name" value="YgjP-like"/>
    <property type="match status" value="1"/>
</dbReference>
<keyword evidence="4" id="KW-1185">Reference proteome</keyword>
<dbReference type="InterPro" id="IPR053136">
    <property type="entry name" value="UTP_pyrophosphatase-like"/>
</dbReference>
<organism evidence="3 4">
    <name type="scientific">Variovorax ginsengisoli</name>
    <dbReference type="NCBI Taxonomy" id="363844"/>
    <lineage>
        <taxon>Bacteria</taxon>
        <taxon>Pseudomonadati</taxon>
        <taxon>Pseudomonadota</taxon>
        <taxon>Betaproteobacteria</taxon>
        <taxon>Burkholderiales</taxon>
        <taxon>Comamonadaceae</taxon>
        <taxon>Variovorax</taxon>
    </lineage>
</organism>
<name>A0ABT9S4C7_9BURK</name>
<feature type="domain" description="YgjP-like metallopeptidase" evidence="2">
    <location>
        <begin position="83"/>
        <end position="304"/>
    </location>
</feature>
<dbReference type="Gene3D" id="3.30.2010.10">
    <property type="entry name" value="Metalloproteases ('zincins'), catalytic domain"/>
    <property type="match status" value="1"/>
</dbReference>
<comment type="caution">
    <text evidence="3">The sequence shown here is derived from an EMBL/GenBank/DDBJ whole genome shotgun (WGS) entry which is preliminary data.</text>
</comment>
<protein>
    <submittedName>
        <fullName evidence="3">Metal-dependent hydrolase</fullName>
    </submittedName>
</protein>
<proteinExistence type="predicted"/>
<sequence length="310" mass="34645">MQGLLQFTLDLFDAAELPPPTAPASVAPASPVQPPRRAGPDLPAIPLGDAMTPARFVHPRATREARIGDARVAYELTRGKRRTIGFVVGAEGLSVRAPRWVALRDVDAAVQEKADWIVRKLIETQQRHAQVEATRIEWRDGVSFPFLGEPVVVRLDPRHGFDGVGAVLDDASPVAPGEVASPRVLRIALAQNASATQIRDAVQAWLSRQARRIFQERLDHFAPLLGVRWKKLSLSNATTRWGSASSDGAIRLHWRLVHFRLQVIDYVVAHELSHLRVMDHSPRFWETVESVLPDYGTLRQQLKDEPIPRW</sequence>
<dbReference type="PANTHER" id="PTHR30399">
    <property type="entry name" value="UNCHARACTERIZED PROTEIN YGJP"/>
    <property type="match status" value="1"/>
</dbReference>
<reference evidence="3 4" key="1">
    <citation type="submission" date="2023-07" db="EMBL/GenBank/DDBJ databases">
        <title>Sorghum-associated microbial communities from plants grown in Nebraska, USA.</title>
        <authorList>
            <person name="Schachtman D."/>
        </authorList>
    </citation>
    <scope>NUCLEOTIDE SEQUENCE [LARGE SCALE GENOMIC DNA]</scope>
    <source>
        <strain evidence="3 4">DS1607</strain>
    </source>
</reference>
<dbReference type="PANTHER" id="PTHR30399:SF1">
    <property type="entry name" value="UTP PYROPHOSPHATASE"/>
    <property type="match status" value="1"/>
</dbReference>
<dbReference type="Proteomes" id="UP001226867">
    <property type="component" value="Unassembled WGS sequence"/>
</dbReference>
<accession>A0ABT9S4C7</accession>
<evidence type="ECO:0000259" key="2">
    <source>
        <dbReference type="Pfam" id="PF01863"/>
    </source>
</evidence>